<evidence type="ECO:0000256" key="18">
    <source>
        <dbReference type="PROSITE-ProRule" id="PRU00409"/>
    </source>
</evidence>
<dbReference type="EnsemblMetazoa" id="SMAR014818-RA">
    <property type="protein sequence ID" value="SMAR014818-PA"/>
    <property type="gene ID" value="SMAR014818"/>
</dbReference>
<evidence type="ECO:0000256" key="3">
    <source>
        <dbReference type="ARBA" id="ARBA00008243"/>
    </source>
</evidence>
<keyword evidence="10" id="KW-0325">Glycoprotein</keyword>
<proteinExistence type="inferred from homology"/>
<evidence type="ECO:0000256" key="16">
    <source>
        <dbReference type="ARBA" id="ARBA00046960"/>
    </source>
</evidence>
<protein>
    <recommendedName>
        <fullName evidence="4">Synapsin-1</fullName>
    </recommendedName>
    <alternativeName>
        <fullName evidence="14">Synapsin I</fullName>
    </alternativeName>
</protein>
<evidence type="ECO:0000256" key="8">
    <source>
        <dbReference type="ARBA" id="ARBA00023018"/>
    </source>
</evidence>
<keyword evidence="18" id="KW-0067">ATP-binding</keyword>
<evidence type="ECO:0000256" key="7">
    <source>
        <dbReference type="ARBA" id="ARBA00022737"/>
    </source>
</evidence>
<reference evidence="21" key="2">
    <citation type="submission" date="2015-02" db="UniProtKB">
        <authorList>
            <consortium name="EnsemblMetazoa"/>
        </authorList>
    </citation>
    <scope>IDENTIFICATION</scope>
</reference>
<dbReference type="EMBL" id="JH431697">
    <property type="status" value="NOT_ANNOTATED_CDS"/>
    <property type="molecule type" value="Genomic_DNA"/>
</dbReference>
<comment type="subcellular location">
    <subcellularLocation>
        <location evidence="1">Cytoplasmic vesicle</location>
        <location evidence="1">Secretory vesicle</location>
    </subcellularLocation>
    <subcellularLocation>
        <location evidence="2">Golgi apparatus</location>
    </subcellularLocation>
    <subcellularLocation>
        <location evidence="15">Presynapse</location>
    </subcellularLocation>
</comment>
<keyword evidence="9" id="KW-0333">Golgi apparatus</keyword>
<keyword evidence="6" id="KW-0597">Phosphoprotein</keyword>
<comment type="function">
    <text evidence="17">Neuronal phosphoprotein that coats synaptic vesicles, and binds to the cytoskeleton. Acts as a regulator of synaptic vesicles trafficking, involved in the control of neurotransmitter release at the pre-synaptic terminal. Also involved in the regulation of axon outgrowth and synaptogenesis. The complex formed with NOS1 and CAPON proteins is necessary for specific nitric-oxid functions at a presynaptic level.</text>
</comment>
<evidence type="ECO:0000256" key="17">
    <source>
        <dbReference type="ARBA" id="ARBA00060129"/>
    </source>
</evidence>
<sequence>MQRIWDLQHEIVRDRPHSDKMTYPNNFDCCRHSVNAILTLSYTVQLTSPKFPVVVKIGHAHAGLGKVKVDNHYDFQDIASVVAVTNTYCTTEPYIDGKYDVHIQKIGNNYKAFMRKSISGNWKANTGSAMLEQIQLTERYKLWVDEVSEMFGGLDICAVEAICGKDGKEMIIEVNDSAMALLGETQEEDRRQIADLVVHKMLIYCKPTVTSVPLLIVLHAQSRQSITGTSQSGSPAEMERNISSDTVGMSTQGTPTLQRRDSQNSLSEYHLR</sequence>
<evidence type="ECO:0000256" key="4">
    <source>
        <dbReference type="ARBA" id="ARBA00017852"/>
    </source>
</evidence>
<dbReference type="GO" id="GO:0003779">
    <property type="term" value="F:actin binding"/>
    <property type="evidence" value="ECO:0007669"/>
    <property type="project" value="UniProtKB-KW"/>
</dbReference>
<keyword evidence="5" id="KW-0488">Methylation</keyword>
<comment type="subunit">
    <text evidence="16">Homodimer. Can form oligomers with SYN2. Interacts with CAPON. Forms a ternary complex with NOS1. Isoform Ib interacts with PRNP.</text>
</comment>
<evidence type="ECO:0000256" key="11">
    <source>
        <dbReference type="ARBA" id="ARBA00023203"/>
    </source>
</evidence>
<evidence type="ECO:0000256" key="1">
    <source>
        <dbReference type="ARBA" id="ARBA00004398"/>
    </source>
</evidence>
<keyword evidence="8" id="KW-0770">Synapse</keyword>
<dbReference type="Proteomes" id="UP000014500">
    <property type="component" value="Unassembled WGS sequence"/>
</dbReference>
<evidence type="ECO:0000313" key="21">
    <source>
        <dbReference type="EnsemblMetazoa" id="SMAR014818-PA"/>
    </source>
</evidence>
<keyword evidence="22" id="KW-1185">Reference proteome</keyword>
<dbReference type="InterPro" id="IPR020898">
    <property type="entry name" value="Synapsin_ATP-bd_dom"/>
</dbReference>
<dbReference type="SUPFAM" id="SSF56059">
    <property type="entry name" value="Glutathione synthetase ATP-binding domain-like"/>
    <property type="match status" value="1"/>
</dbReference>
<dbReference type="OMA" id="CAVEAIC"/>
<evidence type="ECO:0000256" key="6">
    <source>
        <dbReference type="ARBA" id="ARBA00022553"/>
    </source>
</evidence>
<evidence type="ECO:0000259" key="20">
    <source>
        <dbReference type="PROSITE" id="PS50975"/>
    </source>
</evidence>
<evidence type="ECO:0000256" key="13">
    <source>
        <dbReference type="ARBA" id="ARBA00023329"/>
    </source>
</evidence>
<comment type="similarity">
    <text evidence="3">Belongs to the synapsin family.</text>
</comment>
<dbReference type="FunFam" id="3.30.470.20:FF:000011">
    <property type="entry name" value="Synapsin I"/>
    <property type="match status" value="1"/>
</dbReference>
<keyword evidence="12" id="KW-0966">Cell projection</keyword>
<dbReference type="PANTHER" id="PTHR10841:SF17">
    <property type="entry name" value="SYNAPSIN"/>
    <property type="match status" value="1"/>
</dbReference>
<keyword evidence="18" id="KW-0547">Nucleotide-binding</keyword>
<dbReference type="PANTHER" id="PTHR10841">
    <property type="entry name" value="SYNAPSIN"/>
    <property type="match status" value="1"/>
</dbReference>
<dbReference type="PhylomeDB" id="T1JLT8"/>
<dbReference type="Gene3D" id="3.30.470.20">
    <property type="entry name" value="ATP-grasp fold, B domain"/>
    <property type="match status" value="1"/>
</dbReference>
<dbReference type="PRINTS" id="PR01368">
    <property type="entry name" value="SYNAPSIN"/>
</dbReference>
<keyword evidence="7" id="KW-0677">Repeat</keyword>
<evidence type="ECO:0000256" key="19">
    <source>
        <dbReference type="SAM" id="MobiDB-lite"/>
    </source>
</evidence>
<evidence type="ECO:0000256" key="10">
    <source>
        <dbReference type="ARBA" id="ARBA00023180"/>
    </source>
</evidence>
<feature type="domain" description="ATP-grasp" evidence="20">
    <location>
        <begin position="15"/>
        <end position="202"/>
    </location>
</feature>
<name>T1JLT8_STRMM</name>
<evidence type="ECO:0000256" key="9">
    <source>
        <dbReference type="ARBA" id="ARBA00023034"/>
    </source>
</evidence>
<dbReference type="AlphaFoldDB" id="T1JLT8"/>
<dbReference type="HOGENOM" id="CLU_1024218_0_0_1"/>
<dbReference type="InterPro" id="IPR011761">
    <property type="entry name" value="ATP-grasp"/>
</dbReference>
<dbReference type="GO" id="GO:0005794">
    <property type="term" value="C:Golgi apparatus"/>
    <property type="evidence" value="ECO:0007669"/>
    <property type="project" value="UniProtKB-SubCell"/>
</dbReference>
<dbReference type="GO" id="GO:0005524">
    <property type="term" value="F:ATP binding"/>
    <property type="evidence" value="ECO:0007669"/>
    <property type="project" value="UniProtKB-UniRule"/>
</dbReference>
<organism evidence="21 22">
    <name type="scientific">Strigamia maritima</name>
    <name type="common">European centipede</name>
    <name type="synonym">Geophilus maritimus</name>
    <dbReference type="NCBI Taxonomy" id="126957"/>
    <lineage>
        <taxon>Eukaryota</taxon>
        <taxon>Metazoa</taxon>
        <taxon>Ecdysozoa</taxon>
        <taxon>Arthropoda</taxon>
        <taxon>Myriapoda</taxon>
        <taxon>Chilopoda</taxon>
        <taxon>Pleurostigmophora</taxon>
        <taxon>Geophilomorpha</taxon>
        <taxon>Linotaeniidae</taxon>
        <taxon>Strigamia</taxon>
    </lineage>
</organism>
<dbReference type="Pfam" id="PF02750">
    <property type="entry name" value="Synapsin_C"/>
    <property type="match status" value="1"/>
</dbReference>
<evidence type="ECO:0000256" key="15">
    <source>
        <dbReference type="ARBA" id="ARBA00034106"/>
    </source>
</evidence>
<evidence type="ECO:0000256" key="5">
    <source>
        <dbReference type="ARBA" id="ARBA00022481"/>
    </source>
</evidence>
<dbReference type="InterPro" id="IPR001359">
    <property type="entry name" value="Synapsin"/>
</dbReference>
<feature type="region of interest" description="Disordered" evidence="19">
    <location>
        <begin position="244"/>
        <end position="272"/>
    </location>
</feature>
<evidence type="ECO:0000256" key="2">
    <source>
        <dbReference type="ARBA" id="ARBA00004555"/>
    </source>
</evidence>
<dbReference type="STRING" id="126957.T1JLT8"/>
<accession>T1JLT8</accession>
<dbReference type="GO" id="GO:0030672">
    <property type="term" value="C:synaptic vesicle membrane"/>
    <property type="evidence" value="ECO:0007669"/>
    <property type="project" value="TreeGrafter"/>
</dbReference>
<dbReference type="GO" id="GO:0046872">
    <property type="term" value="F:metal ion binding"/>
    <property type="evidence" value="ECO:0007669"/>
    <property type="project" value="InterPro"/>
</dbReference>
<dbReference type="GO" id="GO:0007269">
    <property type="term" value="P:neurotransmitter secretion"/>
    <property type="evidence" value="ECO:0007669"/>
    <property type="project" value="InterPro"/>
</dbReference>
<evidence type="ECO:0000256" key="14">
    <source>
        <dbReference type="ARBA" id="ARBA00029646"/>
    </source>
</evidence>
<evidence type="ECO:0000313" key="22">
    <source>
        <dbReference type="Proteomes" id="UP000014500"/>
    </source>
</evidence>
<evidence type="ECO:0000256" key="12">
    <source>
        <dbReference type="ARBA" id="ARBA00023273"/>
    </source>
</evidence>
<keyword evidence="13" id="KW-0968">Cytoplasmic vesicle</keyword>
<dbReference type="eggNOG" id="KOG3895">
    <property type="taxonomic scope" value="Eukaryota"/>
</dbReference>
<dbReference type="PROSITE" id="PS50975">
    <property type="entry name" value="ATP_GRASP"/>
    <property type="match status" value="1"/>
</dbReference>
<reference evidence="22" key="1">
    <citation type="submission" date="2011-05" db="EMBL/GenBank/DDBJ databases">
        <authorList>
            <person name="Richards S.R."/>
            <person name="Qu J."/>
            <person name="Jiang H."/>
            <person name="Jhangiani S.N."/>
            <person name="Agravi P."/>
            <person name="Goodspeed R."/>
            <person name="Gross S."/>
            <person name="Mandapat C."/>
            <person name="Jackson L."/>
            <person name="Mathew T."/>
            <person name="Pu L."/>
            <person name="Thornton R."/>
            <person name="Saada N."/>
            <person name="Wilczek-Boney K.B."/>
            <person name="Lee S."/>
            <person name="Kovar C."/>
            <person name="Wu Y."/>
            <person name="Scherer S.E."/>
            <person name="Worley K.C."/>
            <person name="Muzny D.M."/>
            <person name="Gibbs R."/>
        </authorList>
    </citation>
    <scope>NUCLEOTIDE SEQUENCE</scope>
    <source>
        <strain evidence="22">Brora</strain>
    </source>
</reference>
<keyword evidence="11" id="KW-0009">Actin-binding</keyword>